<reference evidence="2" key="1">
    <citation type="submission" date="2016-09" db="EMBL/GenBank/DDBJ databases">
        <authorList>
            <person name="Varghese N."/>
            <person name="Submissions S."/>
        </authorList>
    </citation>
    <scope>NUCLEOTIDE SEQUENCE [LARGE SCALE GENOMIC DNA]</scope>
    <source>
        <strain evidence="2">TNe-862</strain>
    </source>
</reference>
<gene>
    <name evidence="1" type="ORF">SAMN05421548_1254</name>
</gene>
<dbReference type="EMBL" id="FMYQ01000025">
    <property type="protein sequence ID" value="SDD76247.1"/>
    <property type="molecule type" value="Genomic_DNA"/>
</dbReference>
<dbReference type="OrthoDB" id="9006189at2"/>
<dbReference type="RefSeq" id="WP_092002010.1">
    <property type="nucleotide sequence ID" value="NZ_FMYQ01000025.1"/>
</dbReference>
<dbReference type="Pfam" id="PF20461">
    <property type="entry name" value="DUF6714"/>
    <property type="match status" value="1"/>
</dbReference>
<evidence type="ECO:0000313" key="1">
    <source>
        <dbReference type="EMBL" id="SDD76247.1"/>
    </source>
</evidence>
<evidence type="ECO:0000313" key="2">
    <source>
        <dbReference type="Proteomes" id="UP000198908"/>
    </source>
</evidence>
<name>A0A1G6XFZ8_9BURK</name>
<sequence>MSLDFSLFSNDPFPMGKAITNRSGIESCAVDDFFRGRKRFETTLKELREDYECDESACLSFMEPEAFVFFLPLFVKLAICDYNEADNIPDSLVYKLHRVATGGADNWREEILRTYSKDQRDIVVEFLDEMSRIEWGYQNPDLAAEAARLLREKF</sequence>
<accession>A0A1G6XFZ8</accession>
<proteinExistence type="predicted"/>
<dbReference type="InterPro" id="IPR046560">
    <property type="entry name" value="DUF6714"/>
</dbReference>
<organism evidence="1 2">
    <name type="scientific">Paraburkholderia lycopersici</name>
    <dbReference type="NCBI Taxonomy" id="416944"/>
    <lineage>
        <taxon>Bacteria</taxon>
        <taxon>Pseudomonadati</taxon>
        <taxon>Pseudomonadota</taxon>
        <taxon>Betaproteobacteria</taxon>
        <taxon>Burkholderiales</taxon>
        <taxon>Burkholderiaceae</taxon>
        <taxon>Paraburkholderia</taxon>
    </lineage>
</organism>
<dbReference type="AlphaFoldDB" id="A0A1G6XFZ8"/>
<keyword evidence="2" id="KW-1185">Reference proteome</keyword>
<dbReference type="Proteomes" id="UP000198908">
    <property type="component" value="Unassembled WGS sequence"/>
</dbReference>
<protein>
    <submittedName>
        <fullName evidence="1">Uncharacterized protein</fullName>
    </submittedName>
</protein>